<proteinExistence type="predicted"/>
<name>A0ABW2PNM6_9BACL</name>
<dbReference type="InterPro" id="IPR025071">
    <property type="entry name" value="DUF3939"/>
</dbReference>
<protein>
    <submittedName>
        <fullName evidence="1">DUF3939 domain-containing protein</fullName>
    </submittedName>
</protein>
<sequence length="164" mass="19592">MVQEENKGKSWWKRLTQQKEVEPDREIDITLPELRHAIHEYEQTLPKGVNRTVLLDDTQEIDTKRLKHHLSGVPKQRFYMSKETFHIVPEEERDVIYEMDQVQRALDLYMDQEKKLPLRKFQDALQLDLTRLRDGGYLKTLPKRPYYVVDETLIVSLEPKETSS</sequence>
<reference evidence="2" key="1">
    <citation type="journal article" date="2019" name="Int. J. Syst. Evol. Microbiol.">
        <title>The Global Catalogue of Microorganisms (GCM) 10K type strain sequencing project: providing services to taxonomists for standard genome sequencing and annotation.</title>
        <authorList>
            <consortium name="The Broad Institute Genomics Platform"/>
            <consortium name="The Broad Institute Genome Sequencing Center for Infectious Disease"/>
            <person name="Wu L."/>
            <person name="Ma J."/>
        </authorList>
    </citation>
    <scope>NUCLEOTIDE SEQUENCE [LARGE SCALE GENOMIC DNA]</scope>
    <source>
        <strain evidence="2">CCUG 55590</strain>
    </source>
</reference>
<comment type="caution">
    <text evidence="1">The sequence shown here is derived from an EMBL/GenBank/DDBJ whole genome shotgun (WGS) entry which is preliminary data.</text>
</comment>
<dbReference type="RefSeq" id="WP_214787757.1">
    <property type="nucleotide sequence ID" value="NZ_JANIEL010000013.1"/>
</dbReference>
<evidence type="ECO:0000313" key="1">
    <source>
        <dbReference type="EMBL" id="MFC7389675.1"/>
    </source>
</evidence>
<dbReference type="Pfam" id="PF13075">
    <property type="entry name" value="DUF3939"/>
    <property type="match status" value="1"/>
</dbReference>
<dbReference type="EMBL" id="JBHTCE010000001">
    <property type="protein sequence ID" value="MFC7389675.1"/>
    <property type="molecule type" value="Genomic_DNA"/>
</dbReference>
<accession>A0ABW2PNM6</accession>
<organism evidence="1 2">
    <name type="scientific">Exiguobacterium aestuarii</name>
    <dbReference type="NCBI Taxonomy" id="273527"/>
    <lineage>
        <taxon>Bacteria</taxon>
        <taxon>Bacillati</taxon>
        <taxon>Bacillota</taxon>
        <taxon>Bacilli</taxon>
        <taxon>Bacillales</taxon>
        <taxon>Bacillales Family XII. Incertae Sedis</taxon>
        <taxon>Exiguobacterium</taxon>
    </lineage>
</organism>
<gene>
    <name evidence="1" type="ORF">ACFQO8_05915</name>
</gene>
<dbReference type="Proteomes" id="UP001596439">
    <property type="component" value="Unassembled WGS sequence"/>
</dbReference>
<keyword evidence="2" id="KW-1185">Reference proteome</keyword>
<evidence type="ECO:0000313" key="2">
    <source>
        <dbReference type="Proteomes" id="UP001596439"/>
    </source>
</evidence>